<dbReference type="Proteomes" id="UP000689195">
    <property type="component" value="Unassembled WGS sequence"/>
</dbReference>
<accession>A0A8S1S1T1</accession>
<dbReference type="EMBL" id="CAJJDO010000003">
    <property type="protein sequence ID" value="CAD8134208.1"/>
    <property type="molecule type" value="Genomic_DNA"/>
</dbReference>
<comment type="caution">
    <text evidence="1">The sequence shown here is derived from an EMBL/GenBank/DDBJ whole genome shotgun (WGS) entry which is preliminary data.</text>
</comment>
<name>A0A8S1S1T1_9CILI</name>
<protein>
    <submittedName>
        <fullName evidence="1">Uncharacterized protein</fullName>
    </submittedName>
</protein>
<evidence type="ECO:0000313" key="1">
    <source>
        <dbReference type="EMBL" id="CAD8134208.1"/>
    </source>
</evidence>
<dbReference type="AlphaFoldDB" id="A0A8S1S1T1"/>
<proteinExistence type="predicted"/>
<reference evidence="1" key="1">
    <citation type="submission" date="2021-01" db="EMBL/GenBank/DDBJ databases">
        <authorList>
            <consortium name="Genoscope - CEA"/>
            <person name="William W."/>
        </authorList>
    </citation>
    <scope>NUCLEOTIDE SEQUENCE</scope>
</reference>
<evidence type="ECO:0000313" key="2">
    <source>
        <dbReference type="Proteomes" id="UP000689195"/>
    </source>
</evidence>
<sequence>MVQLLIIRLGSRNLHIYCQEVVQIISNPIKYQEINSQMIDLNYTLKVLKVIQMSIPLQIKCPYNNYKTLQKDQ</sequence>
<organism evidence="1 2">
    <name type="scientific">Paramecium pentaurelia</name>
    <dbReference type="NCBI Taxonomy" id="43138"/>
    <lineage>
        <taxon>Eukaryota</taxon>
        <taxon>Sar</taxon>
        <taxon>Alveolata</taxon>
        <taxon>Ciliophora</taxon>
        <taxon>Intramacronucleata</taxon>
        <taxon>Oligohymenophorea</taxon>
        <taxon>Peniculida</taxon>
        <taxon>Parameciidae</taxon>
        <taxon>Paramecium</taxon>
    </lineage>
</organism>
<keyword evidence="2" id="KW-1185">Reference proteome</keyword>
<gene>
    <name evidence="1" type="ORF">PPENT_87.1.T0030188</name>
</gene>